<dbReference type="EMBL" id="LSSM01007317">
    <property type="protein sequence ID" value="OMJ08689.1"/>
    <property type="molecule type" value="Genomic_DNA"/>
</dbReference>
<dbReference type="PANTHER" id="PTHR34144">
    <property type="entry name" value="CHROMOSOME 8, WHOLE GENOME SHOTGUN SEQUENCE"/>
    <property type="match status" value="1"/>
</dbReference>
<dbReference type="GO" id="GO:0016757">
    <property type="term" value="F:glycosyltransferase activity"/>
    <property type="evidence" value="ECO:0007669"/>
    <property type="project" value="UniProtKB-KW"/>
</dbReference>
<dbReference type="AlphaFoldDB" id="A0A1R1X245"/>
<dbReference type="PANTHER" id="PTHR34144:SF5">
    <property type="entry name" value="ALPHA-1,3-MANNOSYLTRANSFERASE CMT1"/>
    <property type="match status" value="1"/>
</dbReference>
<evidence type="ECO:0000313" key="1">
    <source>
        <dbReference type="EMBL" id="OMJ08689.1"/>
    </source>
</evidence>
<sequence length="314" mass="35899">MNLFNNEEIISYYVQELALVIKFLGAENVFLSIYENGSVDKTAEIIQAFKSFLEPLDVRHNIKTEKNSRPQNFHRIGYLSEIRNKALEPLKEEEEKGYIYDKIVFMNDITFCRNDILELLYQSDLQKSDFTVPLDIHVVGDPKHLGYRDSWVGRDLSGNVIIGGLENLITHQGTSQRYKEGLPFQVQCGWNGVAILNSKPFYGKNALRFRRSKIGTDECSASECSLLCNDFWSRGFKRIIAVPKILVGYRKENIPFIDSNIQKILDNNVTLSEKIEYASGPENVWCSGLANNNTIHPDTPGRWVKYTEGDKSVN</sequence>
<keyword evidence="1" id="KW-0328">Glycosyltransferase</keyword>
<accession>A0A1R1X245</accession>
<gene>
    <name evidence="1" type="ORF">AYI69_g10974</name>
</gene>
<reference evidence="2" key="1">
    <citation type="submission" date="2017-01" db="EMBL/GenBank/DDBJ databases">
        <authorList>
            <person name="Wang Y."/>
            <person name="White M."/>
            <person name="Kvist S."/>
            <person name="Moncalvo J.-M."/>
        </authorList>
    </citation>
    <scope>NUCLEOTIDE SEQUENCE [LARGE SCALE GENOMIC DNA]</scope>
    <source>
        <strain evidence="2">ID-206-W2</strain>
    </source>
</reference>
<dbReference type="Proteomes" id="UP000187429">
    <property type="component" value="Unassembled WGS sequence"/>
</dbReference>
<name>A0A1R1X245_9FUNG</name>
<keyword evidence="2" id="KW-1185">Reference proteome</keyword>
<proteinExistence type="predicted"/>
<organism evidence="1 2">
    <name type="scientific">Smittium culicis</name>
    <dbReference type="NCBI Taxonomy" id="133412"/>
    <lineage>
        <taxon>Eukaryota</taxon>
        <taxon>Fungi</taxon>
        <taxon>Fungi incertae sedis</taxon>
        <taxon>Zoopagomycota</taxon>
        <taxon>Kickxellomycotina</taxon>
        <taxon>Harpellomycetes</taxon>
        <taxon>Harpellales</taxon>
        <taxon>Legeriomycetaceae</taxon>
        <taxon>Smittium</taxon>
    </lineage>
</organism>
<protein>
    <submittedName>
        <fullName evidence="1">Alpha-1,3-mannosyltransferase CMT1</fullName>
    </submittedName>
</protein>
<dbReference type="InterPro" id="IPR021047">
    <property type="entry name" value="Mannosyltransferase_CMT1"/>
</dbReference>
<dbReference type="Pfam" id="PF11735">
    <property type="entry name" value="CAP59_mtransfer"/>
    <property type="match status" value="1"/>
</dbReference>
<evidence type="ECO:0000313" key="2">
    <source>
        <dbReference type="Proteomes" id="UP000187429"/>
    </source>
</evidence>
<dbReference type="OrthoDB" id="262547at2759"/>
<comment type="caution">
    <text evidence="1">The sequence shown here is derived from an EMBL/GenBank/DDBJ whole genome shotgun (WGS) entry which is preliminary data.</text>
</comment>
<keyword evidence="1" id="KW-0808">Transferase</keyword>